<organism evidence="1 2">
    <name type="scientific">Eiseniibacteriota bacterium</name>
    <dbReference type="NCBI Taxonomy" id="2212470"/>
    <lineage>
        <taxon>Bacteria</taxon>
        <taxon>Candidatus Eiseniibacteriota</taxon>
    </lineage>
</organism>
<proteinExistence type="predicted"/>
<dbReference type="Gene3D" id="1.25.40.10">
    <property type="entry name" value="Tetratricopeptide repeat domain"/>
    <property type="match status" value="1"/>
</dbReference>
<gene>
    <name evidence="1" type="ORF">KC729_13345</name>
</gene>
<accession>A0A956RPY7</accession>
<dbReference type="SMART" id="SM00028">
    <property type="entry name" value="TPR"/>
    <property type="match status" value="4"/>
</dbReference>
<dbReference type="Proteomes" id="UP000697710">
    <property type="component" value="Unassembled WGS sequence"/>
</dbReference>
<evidence type="ECO:0000313" key="1">
    <source>
        <dbReference type="EMBL" id="MCA9728668.1"/>
    </source>
</evidence>
<evidence type="ECO:0000313" key="2">
    <source>
        <dbReference type="Proteomes" id="UP000697710"/>
    </source>
</evidence>
<protein>
    <submittedName>
        <fullName evidence="1">Tetratricopeptide repeat protein</fullName>
    </submittedName>
</protein>
<reference evidence="1" key="1">
    <citation type="submission" date="2020-04" db="EMBL/GenBank/DDBJ databases">
        <authorList>
            <person name="Zhang T."/>
        </authorList>
    </citation>
    <scope>NUCLEOTIDE SEQUENCE</scope>
    <source>
        <strain evidence="1">HKST-UBA01</strain>
    </source>
</reference>
<name>A0A956RPY7_UNCEI</name>
<dbReference type="InterPro" id="IPR011990">
    <property type="entry name" value="TPR-like_helical_dom_sf"/>
</dbReference>
<reference evidence="1" key="2">
    <citation type="journal article" date="2021" name="Microbiome">
        <title>Successional dynamics and alternative stable states in a saline activated sludge microbial community over 9 years.</title>
        <authorList>
            <person name="Wang Y."/>
            <person name="Ye J."/>
            <person name="Ju F."/>
            <person name="Liu L."/>
            <person name="Boyd J.A."/>
            <person name="Deng Y."/>
            <person name="Parks D.H."/>
            <person name="Jiang X."/>
            <person name="Yin X."/>
            <person name="Woodcroft B.J."/>
            <person name="Tyson G.W."/>
            <person name="Hugenholtz P."/>
            <person name="Polz M.F."/>
            <person name="Zhang T."/>
        </authorList>
    </citation>
    <scope>NUCLEOTIDE SEQUENCE</scope>
    <source>
        <strain evidence="1">HKST-UBA01</strain>
    </source>
</reference>
<comment type="caution">
    <text evidence="1">The sequence shown here is derived from an EMBL/GenBank/DDBJ whole genome shotgun (WGS) entry which is preliminary data.</text>
</comment>
<dbReference type="Pfam" id="PF13424">
    <property type="entry name" value="TPR_12"/>
    <property type="match status" value="2"/>
</dbReference>
<dbReference type="PANTHER" id="PTHR47691">
    <property type="entry name" value="REGULATOR-RELATED"/>
    <property type="match status" value="1"/>
</dbReference>
<dbReference type="PANTHER" id="PTHR47691:SF3">
    <property type="entry name" value="HTH-TYPE TRANSCRIPTIONAL REGULATOR RV0890C-RELATED"/>
    <property type="match status" value="1"/>
</dbReference>
<feature type="non-terminal residue" evidence="1">
    <location>
        <position position="1"/>
    </location>
</feature>
<dbReference type="AlphaFoldDB" id="A0A956RPY7"/>
<dbReference type="SUPFAM" id="SSF48452">
    <property type="entry name" value="TPR-like"/>
    <property type="match status" value="2"/>
</dbReference>
<dbReference type="InterPro" id="IPR019734">
    <property type="entry name" value="TPR_rpt"/>
</dbReference>
<dbReference type="EMBL" id="JAGQHR010000445">
    <property type="protein sequence ID" value="MCA9728668.1"/>
    <property type="molecule type" value="Genomic_DNA"/>
</dbReference>
<sequence>EATVEAVRLTASLAYFWELTGTVALGIRHAREILQRPEASTDLEARASLLTALGILLDRLGYSQESIDVHRESLAISERTGKRRGVAASLSNMGMAAASLGKLADARELLERALAIMEELGDEVGIALDLNLLGGFDLREGALDAALARFGRSVEIMQRLGDLAGAALVSFNIAAVQLNLGRVGEAQRMAAESMAISRRVGDRFRVAKCLSLLGYIDLQSGEPTIALQRGQEALAHWRDGDAGAGMVEGVELIGKAAGVLGHDERAASLLSAAERNAEELGLRWSEGQIADRQRYLDGIRGRIGEVALARALAEGRALNLEEATAKALELPSTDPREQLS</sequence>